<keyword evidence="1" id="KW-1133">Transmembrane helix</keyword>
<protein>
    <submittedName>
        <fullName evidence="2">Uncharacterized protein</fullName>
    </submittedName>
</protein>
<feature type="transmembrane region" description="Helical" evidence="1">
    <location>
        <begin position="21"/>
        <end position="42"/>
    </location>
</feature>
<evidence type="ECO:0000256" key="1">
    <source>
        <dbReference type="SAM" id="Phobius"/>
    </source>
</evidence>
<proteinExistence type="predicted"/>
<accession>A0A8D9DFW9</accession>
<dbReference type="AlphaFoldDB" id="A0A8D9DFW9"/>
<dbReference type="Gramene" id="A05p31160.2_BraZ1">
    <property type="protein sequence ID" value="A05p31160.2_BraZ1.CDS.1"/>
    <property type="gene ID" value="A05g31160.2_BraZ1"/>
</dbReference>
<evidence type="ECO:0000313" key="2">
    <source>
        <dbReference type="EMBL" id="CAG7876595.1"/>
    </source>
</evidence>
<sequence>MLFYPFKQLVKPAYKKHYLSKITCGSLIFIFSSFVISFANFLHFPFYLGLRFIFEFEIYIWV</sequence>
<dbReference type="Proteomes" id="UP000694005">
    <property type="component" value="Chromosome A05"/>
</dbReference>
<keyword evidence="1" id="KW-0472">Membrane</keyword>
<dbReference type="EMBL" id="LS974621">
    <property type="protein sequence ID" value="CAG7876595.1"/>
    <property type="molecule type" value="Genomic_DNA"/>
</dbReference>
<evidence type="ECO:0000313" key="3">
    <source>
        <dbReference type="Proteomes" id="UP000694005"/>
    </source>
</evidence>
<keyword evidence="1" id="KW-0812">Transmembrane</keyword>
<organism evidence="2 3">
    <name type="scientific">Brassica campestris</name>
    <name type="common">Field mustard</name>
    <dbReference type="NCBI Taxonomy" id="3711"/>
    <lineage>
        <taxon>Eukaryota</taxon>
        <taxon>Viridiplantae</taxon>
        <taxon>Streptophyta</taxon>
        <taxon>Embryophyta</taxon>
        <taxon>Tracheophyta</taxon>
        <taxon>Spermatophyta</taxon>
        <taxon>Magnoliopsida</taxon>
        <taxon>eudicotyledons</taxon>
        <taxon>Gunneridae</taxon>
        <taxon>Pentapetalae</taxon>
        <taxon>rosids</taxon>
        <taxon>malvids</taxon>
        <taxon>Brassicales</taxon>
        <taxon>Brassicaceae</taxon>
        <taxon>Brassiceae</taxon>
        <taxon>Brassica</taxon>
    </lineage>
</organism>
<name>A0A8D9DFW9_BRACM</name>
<reference evidence="2 3" key="1">
    <citation type="submission" date="2021-07" db="EMBL/GenBank/DDBJ databases">
        <authorList>
            <consortium name="Genoscope - CEA"/>
            <person name="William W."/>
        </authorList>
    </citation>
    <scope>NUCLEOTIDE SEQUENCE [LARGE SCALE GENOMIC DNA]</scope>
</reference>
<gene>
    <name evidence="2" type="ORF">BRAPAZ1V2_A05P31160.2</name>
</gene>